<accession>A0AAW2YMM6</accession>
<dbReference type="SUPFAM" id="SSF52777">
    <property type="entry name" value="CoA-dependent acyltransferases"/>
    <property type="match status" value="1"/>
</dbReference>
<dbReference type="PANTHER" id="PTHR31896">
    <property type="entry name" value="FAMILY REGULATORY PROTEIN, PUTATIVE (AFU_ORTHOLOGUE AFUA_3G14730)-RELATED"/>
    <property type="match status" value="1"/>
</dbReference>
<name>A0AAW2YMM6_9EUKA</name>
<dbReference type="PANTHER" id="PTHR31896:SF64">
    <property type="entry name" value="TRICHOTHECENE 3-O-ACETYLTRANSFERASE"/>
    <property type="match status" value="1"/>
</dbReference>
<dbReference type="Proteomes" id="UP001431209">
    <property type="component" value="Unassembled WGS sequence"/>
</dbReference>
<gene>
    <name evidence="2" type="ORF">AKO1_008449</name>
</gene>
<dbReference type="GO" id="GO:0016740">
    <property type="term" value="F:transferase activity"/>
    <property type="evidence" value="ECO:0007669"/>
    <property type="project" value="UniProtKB-KW"/>
</dbReference>
<dbReference type="EMBL" id="JAOPGA020000323">
    <property type="protein sequence ID" value="KAL0478186.1"/>
    <property type="molecule type" value="Genomic_DNA"/>
</dbReference>
<keyword evidence="1" id="KW-0808">Transferase</keyword>
<organism evidence="2 3">
    <name type="scientific">Acrasis kona</name>
    <dbReference type="NCBI Taxonomy" id="1008807"/>
    <lineage>
        <taxon>Eukaryota</taxon>
        <taxon>Discoba</taxon>
        <taxon>Heterolobosea</taxon>
        <taxon>Tetramitia</taxon>
        <taxon>Eutetramitia</taxon>
        <taxon>Acrasidae</taxon>
        <taxon>Acrasis</taxon>
    </lineage>
</organism>
<proteinExistence type="predicted"/>
<dbReference type="InterPro" id="IPR023213">
    <property type="entry name" value="CAT-like_dom_sf"/>
</dbReference>
<reference evidence="2 3" key="1">
    <citation type="submission" date="2024-03" db="EMBL/GenBank/DDBJ databases">
        <title>The Acrasis kona genome and developmental transcriptomes reveal deep origins of eukaryotic multicellular pathways.</title>
        <authorList>
            <person name="Sheikh S."/>
            <person name="Fu C.-J."/>
            <person name="Brown M.W."/>
            <person name="Baldauf S.L."/>
        </authorList>
    </citation>
    <scope>NUCLEOTIDE SEQUENCE [LARGE SCALE GENOMIC DNA]</scope>
    <source>
        <strain evidence="2 3">ATCC MYA-3509</strain>
    </source>
</reference>
<dbReference type="Pfam" id="PF02458">
    <property type="entry name" value="Transferase"/>
    <property type="match status" value="1"/>
</dbReference>
<comment type="caution">
    <text evidence="2">The sequence shown here is derived from an EMBL/GenBank/DDBJ whole genome shotgun (WGS) entry which is preliminary data.</text>
</comment>
<evidence type="ECO:0000313" key="3">
    <source>
        <dbReference type="Proteomes" id="UP001431209"/>
    </source>
</evidence>
<protein>
    <submittedName>
        <fullName evidence="2">Shikimate O-hydroxycinnamoyltransferase</fullName>
    </submittedName>
</protein>
<evidence type="ECO:0000256" key="1">
    <source>
        <dbReference type="ARBA" id="ARBA00022679"/>
    </source>
</evidence>
<dbReference type="AlphaFoldDB" id="A0AAW2YMM6"/>
<dbReference type="InterPro" id="IPR051283">
    <property type="entry name" value="Sec_Metabolite_Acyltrans"/>
</dbReference>
<dbReference type="Gene3D" id="3.30.559.10">
    <property type="entry name" value="Chloramphenicol acetyltransferase-like domain"/>
    <property type="match status" value="2"/>
</dbReference>
<keyword evidence="3" id="KW-1185">Reference proteome</keyword>
<sequence>MTEHHLHNKSTVVAKPITPSKHETICMNPFDNLAPATSFHFQFVYENSGANQNFMEPHKLLSSLSSLLVEFPILAGTAHVDDGRWSVECNDAGVPVTIAHSKLELSDFSFGDYDQQPRDIHTQWMSPTDPVWQVQITYFRCGGVILISELFHMLGDGETHSNLMKKWSNIYNSKSIVRPVLDRTMVRSSGGLPPSEFPQWHQSQEVIANYEHIFSKLPLCTSKLIVFTKDELITMKARCTKTNSWVSTNDALCSHMWRLIVRARNTPQDHFTSLLHSYNIRKRVQPAICSDYVGYLVYSAQSEHVLVRNLLDNDLSHCASISRKTVDDITPDKVQRFIDWIHVTSKSEVE</sequence>
<evidence type="ECO:0000313" key="2">
    <source>
        <dbReference type="EMBL" id="KAL0478186.1"/>
    </source>
</evidence>